<dbReference type="RefSeq" id="WP_382186454.1">
    <property type="nucleotide sequence ID" value="NZ_JBHSZI010000001.1"/>
</dbReference>
<dbReference type="EMBL" id="JBHSZI010000001">
    <property type="protein sequence ID" value="MFC7059501.1"/>
    <property type="molecule type" value="Genomic_DNA"/>
</dbReference>
<evidence type="ECO:0000313" key="3">
    <source>
        <dbReference type="Proteomes" id="UP001596445"/>
    </source>
</evidence>
<accession>A0ABD5W5R7</accession>
<protein>
    <submittedName>
        <fullName evidence="2">Uncharacterized protein</fullName>
    </submittedName>
</protein>
<evidence type="ECO:0000313" key="2">
    <source>
        <dbReference type="EMBL" id="MFC7059501.1"/>
    </source>
</evidence>
<reference evidence="2 3" key="1">
    <citation type="journal article" date="2019" name="Int. J. Syst. Evol. Microbiol.">
        <title>The Global Catalogue of Microorganisms (GCM) 10K type strain sequencing project: providing services to taxonomists for standard genome sequencing and annotation.</title>
        <authorList>
            <consortium name="The Broad Institute Genomics Platform"/>
            <consortium name="The Broad Institute Genome Sequencing Center for Infectious Disease"/>
            <person name="Wu L."/>
            <person name="Ma J."/>
        </authorList>
    </citation>
    <scope>NUCLEOTIDE SEQUENCE [LARGE SCALE GENOMIC DNA]</scope>
    <source>
        <strain evidence="2 3">JCM 30072</strain>
    </source>
</reference>
<proteinExistence type="predicted"/>
<dbReference type="AlphaFoldDB" id="A0ABD5W5R7"/>
<keyword evidence="3" id="KW-1185">Reference proteome</keyword>
<gene>
    <name evidence="2" type="ORF">ACFQQG_16605</name>
</gene>
<comment type="caution">
    <text evidence="2">The sequence shown here is derived from an EMBL/GenBank/DDBJ whole genome shotgun (WGS) entry which is preliminary data.</text>
</comment>
<organism evidence="2 3">
    <name type="scientific">Halovenus salina</name>
    <dbReference type="NCBI Taxonomy" id="1510225"/>
    <lineage>
        <taxon>Archaea</taxon>
        <taxon>Methanobacteriati</taxon>
        <taxon>Methanobacteriota</taxon>
        <taxon>Stenosarchaea group</taxon>
        <taxon>Halobacteria</taxon>
        <taxon>Halobacteriales</taxon>
        <taxon>Haloarculaceae</taxon>
        <taxon>Halovenus</taxon>
    </lineage>
</organism>
<feature type="region of interest" description="Disordered" evidence="1">
    <location>
        <begin position="201"/>
        <end position="230"/>
    </location>
</feature>
<sequence length="294" mass="31508">MLWFLSGLNSLAQNEWYGYVNPEPLIPAENIQMLTNGMGKTTMNAVSPEAVPDTRTAGALLGAMGWFGTQTNKEQLRSGAVDYANTLAGVVEEELDGNGRVAGGAENQAATQGIVGQGLTWASQLDGVDHTDTAEDVLGYLRDDLFDEDARTFASGADDDTYRITARDAGDITGGVNAADAVLGMDIRDQYAQFFNQTLNRGRLQRAQRPPSRSDDEEHAPPLPPAAGGEFGQAAVYNAAVEYDTGADEWSVVDDTFDTAGALYLSNQEIWISQWGGDFYRGRGVPGRSESPPA</sequence>
<name>A0ABD5W5R7_9EURY</name>
<evidence type="ECO:0000256" key="1">
    <source>
        <dbReference type="SAM" id="MobiDB-lite"/>
    </source>
</evidence>
<dbReference type="Proteomes" id="UP001596445">
    <property type="component" value="Unassembled WGS sequence"/>
</dbReference>